<dbReference type="GeneID" id="46431296"/>
<reference evidence="6 7" key="1">
    <citation type="submission" date="2016-10" db="EMBL/GenBank/DDBJ databases">
        <authorList>
            <person name="Varghese N."/>
            <person name="Submissions S."/>
        </authorList>
    </citation>
    <scope>NUCLEOTIDE SEQUENCE [LARGE SCALE GENOMIC DNA]</scope>
    <source>
        <strain evidence="6 7">LMG 21607</strain>
    </source>
</reference>
<accession>A0ABY0VTT8</accession>
<dbReference type="InterPro" id="IPR036259">
    <property type="entry name" value="MFS_trans_sf"/>
</dbReference>
<feature type="transmembrane region" description="Helical" evidence="4">
    <location>
        <begin position="152"/>
        <end position="173"/>
    </location>
</feature>
<feature type="domain" description="Major facilitator superfamily (MFS) profile" evidence="5">
    <location>
        <begin position="26"/>
        <end position="419"/>
    </location>
</feature>
<keyword evidence="3 4" id="KW-0472">Membrane</keyword>
<feature type="transmembrane region" description="Helical" evidence="4">
    <location>
        <begin position="303"/>
        <end position="323"/>
    </location>
</feature>
<dbReference type="InterPro" id="IPR011701">
    <property type="entry name" value="MFS"/>
</dbReference>
<evidence type="ECO:0000256" key="3">
    <source>
        <dbReference type="ARBA" id="ARBA00023136"/>
    </source>
</evidence>
<dbReference type="PANTHER" id="PTHR11360:SF290">
    <property type="entry name" value="MONOCARBOXYLATE MFS PERMEASE"/>
    <property type="match status" value="1"/>
</dbReference>
<feature type="transmembrane region" description="Helical" evidence="4">
    <location>
        <begin position="119"/>
        <end position="140"/>
    </location>
</feature>
<dbReference type="SUPFAM" id="SSF103473">
    <property type="entry name" value="MFS general substrate transporter"/>
    <property type="match status" value="1"/>
</dbReference>
<keyword evidence="1 4" id="KW-0812">Transmembrane</keyword>
<dbReference type="PANTHER" id="PTHR11360">
    <property type="entry name" value="MONOCARBOXYLATE TRANSPORTER"/>
    <property type="match status" value="1"/>
</dbReference>
<dbReference type="RefSeq" id="WP_083376122.1">
    <property type="nucleotide sequence ID" value="NZ_LT629796.1"/>
</dbReference>
<dbReference type="CDD" id="cd17355">
    <property type="entry name" value="MFS_YcxA_like"/>
    <property type="match status" value="1"/>
</dbReference>
<feature type="transmembrane region" description="Helical" evidence="4">
    <location>
        <begin position="27"/>
        <end position="47"/>
    </location>
</feature>
<protein>
    <submittedName>
        <fullName evidence="6">Predicted arabinose efflux permease, MFS family</fullName>
    </submittedName>
</protein>
<dbReference type="InterPro" id="IPR020846">
    <property type="entry name" value="MFS_dom"/>
</dbReference>
<feature type="transmembrane region" description="Helical" evidence="4">
    <location>
        <begin position="393"/>
        <end position="414"/>
    </location>
</feature>
<dbReference type="Pfam" id="PF07690">
    <property type="entry name" value="MFS_1"/>
    <property type="match status" value="1"/>
</dbReference>
<dbReference type="Gene3D" id="1.20.1250.20">
    <property type="entry name" value="MFS general substrate transporter like domains"/>
    <property type="match status" value="2"/>
</dbReference>
<proteinExistence type="predicted"/>
<dbReference type="Proteomes" id="UP000182476">
    <property type="component" value="Chromosome I"/>
</dbReference>
<sequence>MTSDTRSSSTTAHAGNDFSEFKRGWRVVVLGLFGICTSITAALLYAFGTLVIPLEQAFGWSRGDLQASITFLFAGVAISTQLVGWLYRRFGLRRVAIVSIVLQIVGYFAITRIQGSIGWLYLAFFSMPIICAGTIAITWTQLVNLWFERNRGLALAVILCGTGLMAMILPPLLSRLIAAYGWQAGFIALGAMPLLFTLPLALMWLRMPALLASPDTTTQKELPELSGMSFKQAVRSGMYWGFNVALILSVSLTVGMVTNMVPMLQSKGLSAQQASQIFSTFGISIIGGRLLVGYLLDRYSPSVVAAVSLALPAFGCAIFLFGGAQNTPLLVLATLCIGASAGAEFDLAAFLMARYFGLKDYARIFGLHLCLITIVSGLVPMLFGHLYDLYGSYSAVLVCCFCCAIIGPTILLWLRMEPAFLARQQKLRNGNTPEPTRG</sequence>
<feature type="transmembrane region" description="Helical" evidence="4">
    <location>
        <begin position="238"/>
        <end position="257"/>
    </location>
</feature>
<feature type="transmembrane region" description="Helical" evidence="4">
    <location>
        <begin position="67"/>
        <end position="87"/>
    </location>
</feature>
<dbReference type="InterPro" id="IPR050327">
    <property type="entry name" value="Proton-linked_MCT"/>
</dbReference>
<evidence type="ECO:0000313" key="6">
    <source>
        <dbReference type="EMBL" id="SDU55004.1"/>
    </source>
</evidence>
<feature type="transmembrane region" description="Helical" evidence="4">
    <location>
        <begin position="277"/>
        <end position="296"/>
    </location>
</feature>
<evidence type="ECO:0000256" key="1">
    <source>
        <dbReference type="ARBA" id="ARBA00022692"/>
    </source>
</evidence>
<feature type="transmembrane region" description="Helical" evidence="4">
    <location>
        <begin position="329"/>
        <end position="353"/>
    </location>
</feature>
<evidence type="ECO:0000256" key="2">
    <source>
        <dbReference type="ARBA" id="ARBA00022989"/>
    </source>
</evidence>
<keyword evidence="7" id="KW-1185">Reference proteome</keyword>
<dbReference type="PROSITE" id="PS50850">
    <property type="entry name" value="MFS"/>
    <property type="match status" value="1"/>
</dbReference>
<feature type="transmembrane region" description="Helical" evidence="4">
    <location>
        <begin position="179"/>
        <end position="205"/>
    </location>
</feature>
<feature type="transmembrane region" description="Helical" evidence="4">
    <location>
        <begin position="94"/>
        <end position="113"/>
    </location>
</feature>
<gene>
    <name evidence="6" type="ORF">SAMN04489801_4292</name>
</gene>
<name>A0ABY0VTT8_9PSED</name>
<evidence type="ECO:0000259" key="5">
    <source>
        <dbReference type="PROSITE" id="PS50850"/>
    </source>
</evidence>
<feature type="transmembrane region" description="Helical" evidence="4">
    <location>
        <begin position="365"/>
        <end position="387"/>
    </location>
</feature>
<keyword evidence="2 4" id="KW-1133">Transmembrane helix</keyword>
<evidence type="ECO:0000313" key="7">
    <source>
        <dbReference type="Proteomes" id="UP000182476"/>
    </source>
</evidence>
<organism evidence="6 7">
    <name type="scientific">Pseudomonas mandelii</name>
    <dbReference type="NCBI Taxonomy" id="75612"/>
    <lineage>
        <taxon>Bacteria</taxon>
        <taxon>Pseudomonadati</taxon>
        <taxon>Pseudomonadota</taxon>
        <taxon>Gammaproteobacteria</taxon>
        <taxon>Pseudomonadales</taxon>
        <taxon>Pseudomonadaceae</taxon>
        <taxon>Pseudomonas</taxon>
    </lineage>
</organism>
<evidence type="ECO:0000256" key="4">
    <source>
        <dbReference type="SAM" id="Phobius"/>
    </source>
</evidence>
<dbReference type="EMBL" id="LT629796">
    <property type="protein sequence ID" value="SDU55004.1"/>
    <property type="molecule type" value="Genomic_DNA"/>
</dbReference>